<evidence type="ECO:0000259" key="8">
    <source>
        <dbReference type="Pfam" id="PF01571"/>
    </source>
</evidence>
<dbReference type="Pfam" id="PF01571">
    <property type="entry name" value="GCV_T"/>
    <property type="match status" value="1"/>
</dbReference>
<dbReference type="EMBL" id="JBHFQA010000006">
    <property type="protein sequence ID" value="KAL2097336.1"/>
    <property type="molecule type" value="Genomic_DNA"/>
</dbReference>
<dbReference type="GO" id="GO:0005739">
    <property type="term" value="C:mitochondrion"/>
    <property type="evidence" value="ECO:0007669"/>
    <property type="project" value="UniProtKB-SubCell"/>
</dbReference>
<comment type="similarity">
    <text evidence="6">Belongs to the GcvT family. CAF17/IBA57 subfamily.</text>
</comment>
<dbReference type="NCBIfam" id="TIGR03317">
    <property type="entry name" value="ygfZ_signature"/>
    <property type="match status" value="1"/>
</dbReference>
<dbReference type="Proteomes" id="UP001591681">
    <property type="component" value="Unassembled WGS sequence"/>
</dbReference>
<keyword evidence="3" id="KW-0496">Mitochondrion</keyword>
<dbReference type="SUPFAM" id="SSF103025">
    <property type="entry name" value="Folate-binding domain"/>
    <property type="match status" value="1"/>
</dbReference>
<gene>
    <name evidence="10" type="ORF">ACEWY4_006543</name>
</gene>
<comment type="caution">
    <text evidence="10">The sequence shown here is derived from an EMBL/GenBank/DDBJ whole genome shotgun (WGS) entry which is preliminary data.</text>
</comment>
<proteinExistence type="inferred from homology"/>
<evidence type="ECO:0000256" key="5">
    <source>
        <dbReference type="ARBA" id="ARBA00075513"/>
    </source>
</evidence>
<reference evidence="10 11" key="1">
    <citation type="submission" date="2024-09" db="EMBL/GenBank/DDBJ databases">
        <title>A chromosome-level genome assembly of Gray's grenadier anchovy, Coilia grayii.</title>
        <authorList>
            <person name="Fu Z."/>
        </authorList>
    </citation>
    <scope>NUCLEOTIDE SEQUENCE [LARGE SCALE GENOMIC DNA]</scope>
    <source>
        <strain evidence="10">G4</strain>
        <tissue evidence="10">Muscle</tissue>
    </source>
</reference>
<dbReference type="InterPro" id="IPR045179">
    <property type="entry name" value="YgfZ/GcvT"/>
</dbReference>
<feature type="domain" description="GCVT N-terminal" evidence="8">
    <location>
        <begin position="65"/>
        <end position="121"/>
    </location>
</feature>
<evidence type="ECO:0000313" key="11">
    <source>
        <dbReference type="Proteomes" id="UP001591681"/>
    </source>
</evidence>
<dbReference type="InterPro" id="IPR027266">
    <property type="entry name" value="TrmE/GcvT-like"/>
</dbReference>
<dbReference type="AlphaFoldDB" id="A0ABD1KE94"/>
<evidence type="ECO:0000256" key="7">
    <source>
        <dbReference type="ARBA" id="ARBA00093625"/>
    </source>
</evidence>
<keyword evidence="4" id="KW-0350">Heme biosynthesis</keyword>
<keyword evidence="2" id="KW-0809">Transit peptide</keyword>
<accession>A0ABD1KE94</accession>
<dbReference type="GO" id="GO:0006783">
    <property type="term" value="P:heme biosynthetic process"/>
    <property type="evidence" value="ECO:0007669"/>
    <property type="project" value="UniProtKB-KW"/>
</dbReference>
<feature type="domain" description="CAF17 C-terminal" evidence="9">
    <location>
        <begin position="280"/>
        <end position="355"/>
    </location>
</feature>
<dbReference type="PANTHER" id="PTHR22602">
    <property type="entry name" value="TRANSFERASE CAF17, MITOCHONDRIAL-RELATED"/>
    <property type="match status" value="1"/>
</dbReference>
<dbReference type="FunFam" id="3.30.1360.120:FF:000015">
    <property type="entry name" value="IBA57, iron-sulfur cluster assembly"/>
    <property type="match status" value="1"/>
</dbReference>
<dbReference type="Gene3D" id="3.30.1360.120">
    <property type="entry name" value="Probable tRNA modification gtpase trme, domain 1"/>
    <property type="match status" value="1"/>
</dbReference>
<evidence type="ECO:0000313" key="10">
    <source>
        <dbReference type="EMBL" id="KAL2097336.1"/>
    </source>
</evidence>
<dbReference type="PANTHER" id="PTHR22602:SF0">
    <property type="entry name" value="TRANSFERASE CAF17, MITOCHONDRIAL-RELATED"/>
    <property type="match status" value="1"/>
</dbReference>
<evidence type="ECO:0000256" key="4">
    <source>
        <dbReference type="ARBA" id="ARBA00023133"/>
    </source>
</evidence>
<comment type="subcellular location">
    <subcellularLocation>
        <location evidence="1">Mitochondrion</location>
    </subcellularLocation>
</comment>
<dbReference type="Pfam" id="PF25455">
    <property type="entry name" value="Beta-barrel_CAF17_C"/>
    <property type="match status" value="1"/>
</dbReference>
<dbReference type="InterPro" id="IPR057460">
    <property type="entry name" value="CAF17_C"/>
</dbReference>
<evidence type="ECO:0000256" key="6">
    <source>
        <dbReference type="ARBA" id="ARBA00093447"/>
    </source>
</evidence>
<protein>
    <recommendedName>
        <fullName evidence="7">Iron-sulfur cluster assembly factor IBA57, mitochondrial</fullName>
    </recommendedName>
    <alternativeName>
        <fullName evidence="5">Iron-sulfur cluster assembly factor homolog</fullName>
    </alternativeName>
</protein>
<evidence type="ECO:0000256" key="3">
    <source>
        <dbReference type="ARBA" id="ARBA00023128"/>
    </source>
</evidence>
<evidence type="ECO:0000259" key="9">
    <source>
        <dbReference type="Pfam" id="PF25455"/>
    </source>
</evidence>
<dbReference type="InterPro" id="IPR006222">
    <property type="entry name" value="GCVT_N"/>
</dbReference>
<name>A0ABD1KE94_9TELE</name>
<dbReference type="InterPro" id="IPR017703">
    <property type="entry name" value="YgfZ/GCV_T_CS"/>
</dbReference>
<organism evidence="10 11">
    <name type="scientific">Coilia grayii</name>
    <name type="common">Gray's grenadier anchovy</name>
    <dbReference type="NCBI Taxonomy" id="363190"/>
    <lineage>
        <taxon>Eukaryota</taxon>
        <taxon>Metazoa</taxon>
        <taxon>Chordata</taxon>
        <taxon>Craniata</taxon>
        <taxon>Vertebrata</taxon>
        <taxon>Euteleostomi</taxon>
        <taxon>Actinopterygii</taxon>
        <taxon>Neopterygii</taxon>
        <taxon>Teleostei</taxon>
        <taxon>Clupei</taxon>
        <taxon>Clupeiformes</taxon>
        <taxon>Clupeoidei</taxon>
        <taxon>Engraulidae</taxon>
        <taxon>Coilinae</taxon>
        <taxon>Coilia</taxon>
    </lineage>
</organism>
<evidence type="ECO:0000256" key="1">
    <source>
        <dbReference type="ARBA" id="ARBA00004173"/>
    </source>
</evidence>
<keyword evidence="11" id="KW-1185">Reference proteome</keyword>
<evidence type="ECO:0000256" key="2">
    <source>
        <dbReference type="ARBA" id="ARBA00022946"/>
    </source>
</evidence>
<sequence length="359" mass="40163">MHHLSLFLGVVNPTLMKKQAVKTFLIFSSVRKSLVWNNQNSIHRTYSEDQSKARPAHFICYSLPHRAVVKIHGRDRNSFLQGIITNDMELLDDERCMYAHMLNVQGRTLYDIILYSLTEKSTEPSLLLECDSTVKDAIMKHLKVYKIRRKVSITPCPELAIWTLLAVCKDSPPGKPTITANKEDIVMEKDPRTELMGWRLILNHQVNPKDTVASTEEGDPEEYHMHRYTIGLPEGVDDLPPGIALPLESNLVYMNGINFRKGCYIGQELTARTHHTGVVRKRLMPVCLSAPAGGLEKGAALQTNSGKPAGKYRAGKGELGLGLIRLAHAKEPLALKPSTDGSTVTLEANVPQWWPEEAK</sequence>